<keyword evidence="2" id="KW-1185">Reference proteome</keyword>
<protein>
    <submittedName>
        <fullName evidence="1">Uncharacterized protein</fullName>
    </submittedName>
</protein>
<reference evidence="1" key="2">
    <citation type="submission" date="2025-09" db="UniProtKB">
        <authorList>
            <consortium name="Ensembl"/>
        </authorList>
    </citation>
    <scope>IDENTIFICATION</scope>
</reference>
<dbReference type="PROSITE" id="PS51257">
    <property type="entry name" value="PROKAR_LIPOPROTEIN"/>
    <property type="match status" value="1"/>
</dbReference>
<name>A0A8C5ZLV3_MARMA</name>
<sequence length="58" mass="6112">MQGVIGKSLCFPFLGAVLSLFLIACLLAFINQTQGMSSLSPRPKGVRIQTPLFGSCPG</sequence>
<accession>A0A8C5ZLV3</accession>
<dbReference type="Ensembl" id="ENSMMMT00000019276.1">
    <property type="protein sequence ID" value="ENSMMMP00000016932.1"/>
    <property type="gene ID" value="ENSMMMG00000015050.1"/>
</dbReference>
<organism evidence="1 2">
    <name type="scientific">Marmota marmota marmota</name>
    <name type="common">Alpine marmot</name>
    <dbReference type="NCBI Taxonomy" id="9994"/>
    <lineage>
        <taxon>Eukaryota</taxon>
        <taxon>Metazoa</taxon>
        <taxon>Chordata</taxon>
        <taxon>Craniata</taxon>
        <taxon>Vertebrata</taxon>
        <taxon>Euteleostomi</taxon>
        <taxon>Mammalia</taxon>
        <taxon>Eutheria</taxon>
        <taxon>Euarchontoglires</taxon>
        <taxon>Glires</taxon>
        <taxon>Rodentia</taxon>
        <taxon>Sciuromorpha</taxon>
        <taxon>Sciuridae</taxon>
        <taxon>Xerinae</taxon>
        <taxon>Marmotini</taxon>
        <taxon>Marmota</taxon>
    </lineage>
</organism>
<evidence type="ECO:0000313" key="1">
    <source>
        <dbReference type="Ensembl" id="ENSMMMP00000016932.1"/>
    </source>
</evidence>
<dbReference type="AlphaFoldDB" id="A0A8C5ZLV3"/>
<evidence type="ECO:0000313" key="2">
    <source>
        <dbReference type="Proteomes" id="UP000694407"/>
    </source>
</evidence>
<proteinExistence type="predicted"/>
<dbReference type="Proteomes" id="UP000694407">
    <property type="component" value="Unplaced"/>
</dbReference>
<reference evidence="1" key="1">
    <citation type="submission" date="2025-08" db="UniProtKB">
        <authorList>
            <consortium name="Ensembl"/>
        </authorList>
    </citation>
    <scope>IDENTIFICATION</scope>
</reference>